<comment type="caution">
    <text evidence="2">The sequence shown here is derived from an EMBL/GenBank/DDBJ whole genome shotgun (WGS) entry which is preliminary data.</text>
</comment>
<accession>A0A2N1N517</accession>
<evidence type="ECO:0000313" key="2">
    <source>
        <dbReference type="EMBL" id="PKK68995.1"/>
    </source>
</evidence>
<reference evidence="2 3" key="2">
    <citation type="submission" date="2017-10" db="EMBL/GenBank/DDBJ databases">
        <title>Extensive intraspecific genome diversity in a model arbuscular mycorrhizal fungus.</title>
        <authorList>
            <person name="Chen E.C.H."/>
            <person name="Morin E."/>
            <person name="Baudet D."/>
            <person name="Noel J."/>
            <person name="Ndikumana S."/>
            <person name="Charron P."/>
            <person name="St-Onge C."/>
            <person name="Giorgi J."/>
            <person name="Grigoriev I.V."/>
            <person name="Roux C."/>
            <person name="Martin F.M."/>
            <person name="Corradi N."/>
        </authorList>
    </citation>
    <scope>NUCLEOTIDE SEQUENCE [LARGE SCALE GENOMIC DNA]</scope>
    <source>
        <strain evidence="2 3">C2</strain>
    </source>
</reference>
<dbReference type="VEuPathDB" id="FungiDB:FUN_020365"/>
<dbReference type="AlphaFoldDB" id="A0A2N1N517"/>
<proteinExistence type="predicted"/>
<dbReference type="Proteomes" id="UP000233469">
    <property type="component" value="Unassembled WGS sequence"/>
</dbReference>
<reference evidence="2 3" key="1">
    <citation type="submission" date="2016-04" db="EMBL/GenBank/DDBJ databases">
        <title>Genome analyses suggest a sexual origin of heterokaryosis in a supposedly ancient asexual fungus.</title>
        <authorList>
            <person name="Ropars J."/>
            <person name="Sedzielewska K."/>
            <person name="Noel J."/>
            <person name="Charron P."/>
            <person name="Farinelli L."/>
            <person name="Marton T."/>
            <person name="Kruger M."/>
            <person name="Pelin A."/>
            <person name="Brachmann A."/>
            <person name="Corradi N."/>
        </authorList>
    </citation>
    <scope>NUCLEOTIDE SEQUENCE [LARGE SCALE GENOMIC DNA]</scope>
    <source>
        <strain evidence="2 3">C2</strain>
    </source>
</reference>
<dbReference type="EMBL" id="LLXL01000778">
    <property type="protein sequence ID" value="PKK68995.1"/>
    <property type="molecule type" value="Genomic_DNA"/>
</dbReference>
<feature type="region of interest" description="Disordered" evidence="1">
    <location>
        <begin position="109"/>
        <end position="135"/>
    </location>
</feature>
<sequence length="135" mass="15432">MSHQFQINLPAIQEDQEMVVDEETQPDSSSKNKYISGENPLARKLGIWLIWTIHTLKKLIEELSSETLIHTVQLLRWKTKWIEAREPYKKHEEVLLFLNQNVRTYSGSVGTGGNNVDNGGKHTAGGTLYRRSGKE</sequence>
<gene>
    <name evidence="2" type="ORF">RhiirC2_781546</name>
</gene>
<name>A0A2N1N517_9GLOM</name>
<organism evidence="2 3">
    <name type="scientific">Rhizophagus irregularis</name>
    <dbReference type="NCBI Taxonomy" id="588596"/>
    <lineage>
        <taxon>Eukaryota</taxon>
        <taxon>Fungi</taxon>
        <taxon>Fungi incertae sedis</taxon>
        <taxon>Mucoromycota</taxon>
        <taxon>Glomeromycotina</taxon>
        <taxon>Glomeromycetes</taxon>
        <taxon>Glomerales</taxon>
        <taxon>Glomeraceae</taxon>
        <taxon>Rhizophagus</taxon>
    </lineage>
</organism>
<evidence type="ECO:0000256" key="1">
    <source>
        <dbReference type="SAM" id="MobiDB-lite"/>
    </source>
</evidence>
<evidence type="ECO:0000313" key="3">
    <source>
        <dbReference type="Proteomes" id="UP000233469"/>
    </source>
</evidence>
<protein>
    <submittedName>
        <fullName evidence="2">Uncharacterized protein</fullName>
    </submittedName>
</protein>